<dbReference type="SMART" id="SM00609">
    <property type="entry name" value="VIT"/>
    <property type="match status" value="1"/>
</dbReference>
<feature type="compositionally biased region" description="Polar residues" evidence="1">
    <location>
        <begin position="747"/>
        <end position="758"/>
    </location>
</feature>
<feature type="region of interest" description="Disordered" evidence="1">
    <location>
        <begin position="670"/>
        <end position="775"/>
    </location>
</feature>
<evidence type="ECO:0000259" key="3">
    <source>
        <dbReference type="PROSITE" id="PS51468"/>
    </source>
</evidence>
<dbReference type="PANTHER" id="PTHR45737">
    <property type="entry name" value="VON WILLEBRAND FACTOR A DOMAIN-CONTAINING PROTEIN 5A"/>
    <property type="match status" value="1"/>
</dbReference>
<gene>
    <name evidence="4" type="ORF">FB567DRAFT_601640</name>
</gene>
<dbReference type="PANTHER" id="PTHR45737:SF4">
    <property type="entry name" value="VON WILLEBRAND DOMAIN PROTEIN (AFU_ORTHOLOGUE AFUA_4G01160)"/>
    <property type="match status" value="1"/>
</dbReference>
<dbReference type="Proteomes" id="UP000813461">
    <property type="component" value="Unassembled WGS sequence"/>
</dbReference>
<feature type="domain" description="VWFA" evidence="2">
    <location>
        <begin position="329"/>
        <end position="506"/>
    </location>
</feature>
<reference evidence="4" key="1">
    <citation type="journal article" date="2021" name="Nat. Commun.">
        <title>Genetic determinants of endophytism in the Arabidopsis root mycobiome.</title>
        <authorList>
            <person name="Mesny F."/>
            <person name="Miyauchi S."/>
            <person name="Thiergart T."/>
            <person name="Pickel B."/>
            <person name="Atanasova L."/>
            <person name="Karlsson M."/>
            <person name="Huettel B."/>
            <person name="Barry K.W."/>
            <person name="Haridas S."/>
            <person name="Chen C."/>
            <person name="Bauer D."/>
            <person name="Andreopoulos W."/>
            <person name="Pangilinan J."/>
            <person name="LaButti K."/>
            <person name="Riley R."/>
            <person name="Lipzen A."/>
            <person name="Clum A."/>
            <person name="Drula E."/>
            <person name="Henrissat B."/>
            <person name="Kohler A."/>
            <person name="Grigoriev I.V."/>
            <person name="Martin F.M."/>
            <person name="Hacquard S."/>
        </authorList>
    </citation>
    <scope>NUCLEOTIDE SEQUENCE</scope>
    <source>
        <strain evidence="4">MPI-SDFR-AT-0120</strain>
    </source>
</reference>
<feature type="compositionally biased region" description="Basic and acidic residues" evidence="1">
    <location>
        <begin position="670"/>
        <end position="695"/>
    </location>
</feature>
<dbReference type="SMART" id="SM00327">
    <property type="entry name" value="VWA"/>
    <property type="match status" value="1"/>
</dbReference>
<dbReference type="AlphaFoldDB" id="A0A8K0RHY6"/>
<dbReference type="InterPro" id="IPR036465">
    <property type="entry name" value="vWFA_dom_sf"/>
</dbReference>
<feature type="region of interest" description="Disordered" evidence="1">
    <location>
        <begin position="965"/>
        <end position="1072"/>
    </location>
</feature>
<dbReference type="Pfam" id="PF13768">
    <property type="entry name" value="VWA_3"/>
    <property type="match status" value="1"/>
</dbReference>
<dbReference type="PROSITE" id="PS51468">
    <property type="entry name" value="VIT"/>
    <property type="match status" value="1"/>
</dbReference>
<evidence type="ECO:0000259" key="2">
    <source>
        <dbReference type="PROSITE" id="PS50234"/>
    </source>
</evidence>
<dbReference type="PROSITE" id="PS50234">
    <property type="entry name" value="VWFA"/>
    <property type="match status" value="1"/>
</dbReference>
<dbReference type="Gene3D" id="3.40.50.410">
    <property type="entry name" value="von Willebrand factor, type A domain"/>
    <property type="match status" value="1"/>
</dbReference>
<evidence type="ECO:0000313" key="5">
    <source>
        <dbReference type="Proteomes" id="UP000813461"/>
    </source>
</evidence>
<dbReference type="InterPro" id="IPR002035">
    <property type="entry name" value="VWF_A"/>
</dbReference>
<organism evidence="4 5">
    <name type="scientific">Paraphoma chrysanthemicola</name>
    <dbReference type="NCBI Taxonomy" id="798071"/>
    <lineage>
        <taxon>Eukaryota</taxon>
        <taxon>Fungi</taxon>
        <taxon>Dikarya</taxon>
        <taxon>Ascomycota</taxon>
        <taxon>Pezizomycotina</taxon>
        <taxon>Dothideomycetes</taxon>
        <taxon>Pleosporomycetidae</taxon>
        <taxon>Pleosporales</taxon>
        <taxon>Pleosporineae</taxon>
        <taxon>Phaeosphaeriaceae</taxon>
        <taxon>Paraphoma</taxon>
    </lineage>
</organism>
<proteinExistence type="predicted"/>
<keyword evidence="5" id="KW-1185">Reference proteome</keyword>
<evidence type="ECO:0000313" key="4">
    <source>
        <dbReference type="EMBL" id="KAH7095698.1"/>
    </source>
</evidence>
<dbReference type="SUPFAM" id="SSF53300">
    <property type="entry name" value="vWA-like"/>
    <property type="match status" value="1"/>
</dbReference>
<dbReference type="Pfam" id="PF08487">
    <property type="entry name" value="VIT"/>
    <property type="match status" value="1"/>
</dbReference>
<name>A0A8K0RHY6_9PLEO</name>
<sequence length="1072" mass="119103">MESLRAGLYFERGPVQHHAHEANKDGIQASNGPNTRQFLPYVETNADVTMINTTSHTVLTQTFMNATDHVIEKLSYCFPLYYFSIVTGFRFWRGMILVEGVVKPRKIARREFEDAIRDGDVGSLLEQHTSEIFETAIGNLQPYQDIKVEIQYVTELKADLTGYGLVLTIPASIAPRYGTPPEGLSSALSSATQRYTDGGIKIEVNVSMPVPVRSLKCRTHPVEVEMGYNDIKAPTSSFRDLSKPPSTSKFDITKAKARTAIQETTLKADYVLLIVTSPSEQANVPDLLDPRALIEVPPLPVPGLSALQVAFTPRDLFKIQEHPPQANTEIVLLVDLSGSMGPKLEALQQALVLFLRNLHAGCLFNICVFGTDFVPMWIHSKVVNKENIADAERYISKMKADMRGTELRNALQQTANRTRRNFSTQVVVFTDGELHNVDVKGVHHYVRLAKNKYGDTLRFFALGIGDNISHELVEGIGKFGGGFAEVVPVHSSEAWNDRIERMLNGVRTCSDWKIAIMLKDVDGHLQSKSGFSIREVTGNSGKFIQTPHYLPVVHGFSRTVVHMIIDAPRQHYVAVRVEATTSDGRKFSEDIAIEQVIAQRPVFHQFAAKALLYDIEMNYSWFQDCELASSKRALGSVTSQYIDQEAESIAMLWNLASKWTSFVAVTGGDQSEHQSRIQRHGPDRRNQTELKELMKPRKYGPTFYPELYHRKDKDDDDSNGPHGGGTGGGEGSGASTSGSSGTIKASEAQSTSGNSNQVSRDSGRYGSSRASGGTADEETLLPSLEQLEALQDHDGALCSDASTSSRELQVLANIRRCFKTDVAEALEWCTVTVNATERQSHQILWTFLCIIYMRKKLPSSPARTRIIKRADAFVARFIKKKIHRSRIENDIGRSWTMGKIPANPVHLDKSSDHESTSYFEVPCDTEFIRRETDGLSLAQVESIEDVQLRIHDFNEWIPSDQQHSYTEPNVVVGGTALPPVGTRQRRRSCSDPYSDAYSDPLARSYPEYAAPPPPSDPYGRPARTQYPQSAAPTPVPVPGYYIASDGRMYPLSQQPRNPGQGGSDIVRDGDCK</sequence>
<dbReference type="EMBL" id="JAGMVJ010000001">
    <property type="protein sequence ID" value="KAH7095698.1"/>
    <property type="molecule type" value="Genomic_DNA"/>
</dbReference>
<evidence type="ECO:0000256" key="1">
    <source>
        <dbReference type="SAM" id="MobiDB-lite"/>
    </source>
</evidence>
<dbReference type="OrthoDB" id="1729737at2759"/>
<protein>
    <submittedName>
        <fullName evidence="4">Uncharacterized protein</fullName>
    </submittedName>
</protein>
<comment type="caution">
    <text evidence="4">The sequence shown here is derived from an EMBL/GenBank/DDBJ whole genome shotgun (WGS) entry which is preliminary data.</text>
</comment>
<feature type="domain" description="VIT" evidence="3">
    <location>
        <begin position="25"/>
        <end position="154"/>
    </location>
</feature>
<feature type="compositionally biased region" description="Gly residues" evidence="1">
    <location>
        <begin position="721"/>
        <end position="732"/>
    </location>
</feature>
<feature type="compositionally biased region" description="Low complexity" evidence="1">
    <location>
        <begin position="764"/>
        <end position="773"/>
    </location>
</feature>
<feature type="compositionally biased region" description="Low complexity" evidence="1">
    <location>
        <begin position="733"/>
        <end position="742"/>
    </location>
</feature>
<dbReference type="InterPro" id="IPR013694">
    <property type="entry name" value="VIT"/>
</dbReference>
<accession>A0A8K0RHY6</accession>